<name>L8X474_THACA</name>
<dbReference type="AlphaFoldDB" id="L8X474"/>
<sequence>MYDRSFLRVGVSYKAELQGKERASYGENEKEKRASVTISKEMQRVGEEKRGIDCGN</sequence>
<dbReference type="Proteomes" id="UP000011668">
    <property type="component" value="Unassembled WGS sequence"/>
</dbReference>
<accession>L8X474</accession>
<comment type="caution">
    <text evidence="1">The sequence shown here is derived from an EMBL/GenBank/DDBJ whole genome shotgun (WGS) entry which is preliminary data.</text>
</comment>
<evidence type="ECO:0000313" key="2">
    <source>
        <dbReference type="Proteomes" id="UP000011668"/>
    </source>
</evidence>
<evidence type="ECO:0000313" key="1">
    <source>
        <dbReference type="EMBL" id="ELU43912.1"/>
    </source>
</evidence>
<dbReference type="HOGENOM" id="CLU_3015828_0_0_1"/>
<dbReference type="EMBL" id="AFRT01000469">
    <property type="protein sequence ID" value="ELU43912.1"/>
    <property type="molecule type" value="Genomic_DNA"/>
</dbReference>
<reference evidence="1 2" key="1">
    <citation type="journal article" date="2013" name="Nat. Commun.">
        <title>The evolution and pathogenic mechanisms of the rice sheath blight pathogen.</title>
        <authorList>
            <person name="Zheng A."/>
            <person name="Lin R."/>
            <person name="Xu L."/>
            <person name="Qin P."/>
            <person name="Tang C."/>
            <person name="Ai P."/>
            <person name="Zhang D."/>
            <person name="Liu Y."/>
            <person name="Sun Z."/>
            <person name="Feng H."/>
            <person name="Wang Y."/>
            <person name="Chen Y."/>
            <person name="Liang X."/>
            <person name="Fu R."/>
            <person name="Li Q."/>
            <person name="Zhang J."/>
            <person name="Yu X."/>
            <person name="Xie Z."/>
            <person name="Ding L."/>
            <person name="Guan P."/>
            <person name="Tang J."/>
            <person name="Liang Y."/>
            <person name="Wang S."/>
            <person name="Deng Q."/>
            <person name="Li S."/>
            <person name="Zhu J."/>
            <person name="Wang L."/>
            <person name="Liu H."/>
            <person name="Li P."/>
        </authorList>
    </citation>
    <scope>NUCLEOTIDE SEQUENCE [LARGE SCALE GENOMIC DNA]</scope>
    <source>
        <strain evidence="2">AG-1 IA</strain>
    </source>
</reference>
<protein>
    <submittedName>
        <fullName evidence="1">Uncharacterized protein</fullName>
    </submittedName>
</protein>
<gene>
    <name evidence="1" type="ORF">AG1IA_02067</name>
</gene>
<proteinExistence type="predicted"/>
<keyword evidence="2" id="KW-1185">Reference proteome</keyword>
<organism evidence="1 2">
    <name type="scientific">Thanatephorus cucumeris (strain AG1-IA)</name>
    <name type="common">Rice sheath blight fungus</name>
    <name type="synonym">Rhizoctonia solani</name>
    <dbReference type="NCBI Taxonomy" id="983506"/>
    <lineage>
        <taxon>Eukaryota</taxon>
        <taxon>Fungi</taxon>
        <taxon>Dikarya</taxon>
        <taxon>Basidiomycota</taxon>
        <taxon>Agaricomycotina</taxon>
        <taxon>Agaricomycetes</taxon>
        <taxon>Cantharellales</taxon>
        <taxon>Ceratobasidiaceae</taxon>
        <taxon>Rhizoctonia</taxon>
        <taxon>Rhizoctonia solani AG-1</taxon>
    </lineage>
</organism>